<evidence type="ECO:0000256" key="6">
    <source>
        <dbReference type="ARBA" id="ARBA00022839"/>
    </source>
</evidence>
<keyword evidence="2" id="KW-0547">Nucleotide-binding</keyword>
<evidence type="ECO:0000256" key="4">
    <source>
        <dbReference type="ARBA" id="ARBA00022801"/>
    </source>
</evidence>
<keyword evidence="4" id="KW-0378">Hydrolase</keyword>
<dbReference type="HAMAP" id="MF_01487">
    <property type="entry name" value="RecD"/>
    <property type="match status" value="1"/>
</dbReference>
<dbReference type="Pfam" id="PF21185">
    <property type="entry name" value="RecD_N"/>
    <property type="match status" value="1"/>
</dbReference>
<dbReference type="GO" id="GO:0009338">
    <property type="term" value="C:exodeoxyribonuclease V complex"/>
    <property type="evidence" value="ECO:0007669"/>
    <property type="project" value="InterPro"/>
</dbReference>
<dbReference type="PANTHER" id="PTHR43788:SF6">
    <property type="entry name" value="DNA HELICASE B"/>
    <property type="match status" value="1"/>
</dbReference>
<dbReference type="InterPro" id="IPR003593">
    <property type="entry name" value="AAA+_ATPase"/>
</dbReference>
<dbReference type="Gene3D" id="1.10.10.1020">
    <property type="entry name" value="RecBCD complex, subunit RecD, N-terminal domain"/>
    <property type="match status" value="1"/>
</dbReference>
<dbReference type="PANTHER" id="PTHR43788">
    <property type="entry name" value="DNA2/NAM7 HELICASE FAMILY MEMBER"/>
    <property type="match status" value="1"/>
</dbReference>
<keyword evidence="13" id="KW-1185">Reference proteome</keyword>
<accession>A0A521AZT2</accession>
<dbReference type="GO" id="GO:0005524">
    <property type="term" value="F:ATP binding"/>
    <property type="evidence" value="ECO:0007669"/>
    <property type="project" value="UniProtKB-KW"/>
</dbReference>
<keyword evidence="5 12" id="KW-0347">Helicase</keyword>
<keyword evidence="7" id="KW-0067">ATP-binding</keyword>
<name>A0A521AZT2_9BACT</name>
<keyword evidence="8" id="KW-0238">DNA-binding</keyword>
<dbReference type="CDD" id="cd17933">
    <property type="entry name" value="DEXSc_RecD-like"/>
    <property type="match status" value="1"/>
</dbReference>
<dbReference type="Proteomes" id="UP000317593">
    <property type="component" value="Unassembled WGS sequence"/>
</dbReference>
<evidence type="ECO:0000256" key="8">
    <source>
        <dbReference type="ARBA" id="ARBA00023125"/>
    </source>
</evidence>
<dbReference type="InterPro" id="IPR050534">
    <property type="entry name" value="Coronavir_polyprotein_1ab"/>
</dbReference>
<organism evidence="12 13">
    <name type="scientific">Fodinibius sediminis</name>
    <dbReference type="NCBI Taxonomy" id="1214077"/>
    <lineage>
        <taxon>Bacteria</taxon>
        <taxon>Pseudomonadati</taxon>
        <taxon>Balneolota</taxon>
        <taxon>Balneolia</taxon>
        <taxon>Balneolales</taxon>
        <taxon>Balneolaceae</taxon>
        <taxon>Fodinibius</taxon>
    </lineage>
</organism>
<protein>
    <submittedName>
        <fullName evidence="12">DNA helicase/exodeoxyribonuclease V, alpha subunit</fullName>
    </submittedName>
</protein>
<evidence type="ECO:0000256" key="7">
    <source>
        <dbReference type="ARBA" id="ARBA00022840"/>
    </source>
</evidence>
<dbReference type="NCBIfam" id="TIGR01447">
    <property type="entry name" value="recD"/>
    <property type="match status" value="1"/>
</dbReference>
<feature type="domain" description="AAA+ ATPase" evidence="11">
    <location>
        <begin position="167"/>
        <end position="326"/>
    </location>
</feature>
<evidence type="ECO:0000256" key="9">
    <source>
        <dbReference type="ARBA" id="ARBA00023204"/>
    </source>
</evidence>
<evidence type="ECO:0000313" key="12">
    <source>
        <dbReference type="EMBL" id="SMO40333.1"/>
    </source>
</evidence>
<dbReference type="SUPFAM" id="SSF52540">
    <property type="entry name" value="P-loop containing nucleoside triphosphate hydrolases"/>
    <property type="match status" value="2"/>
</dbReference>
<evidence type="ECO:0000259" key="11">
    <source>
        <dbReference type="SMART" id="SM00382"/>
    </source>
</evidence>
<dbReference type="EMBL" id="FXTH01000002">
    <property type="protein sequence ID" value="SMO40333.1"/>
    <property type="molecule type" value="Genomic_DNA"/>
</dbReference>
<evidence type="ECO:0000256" key="1">
    <source>
        <dbReference type="ARBA" id="ARBA00022722"/>
    </source>
</evidence>
<dbReference type="GO" id="GO:0017116">
    <property type="term" value="F:single-stranded DNA helicase activity"/>
    <property type="evidence" value="ECO:0007669"/>
    <property type="project" value="TreeGrafter"/>
</dbReference>
<proteinExistence type="inferred from homology"/>
<dbReference type="InterPro" id="IPR041851">
    <property type="entry name" value="RecD_N_sf"/>
</dbReference>
<evidence type="ECO:0000256" key="5">
    <source>
        <dbReference type="ARBA" id="ARBA00022806"/>
    </source>
</evidence>
<dbReference type="CDD" id="cd18809">
    <property type="entry name" value="SF1_C_RecD"/>
    <property type="match status" value="1"/>
</dbReference>
<evidence type="ECO:0000256" key="2">
    <source>
        <dbReference type="ARBA" id="ARBA00022741"/>
    </source>
</evidence>
<dbReference type="GO" id="GO:0006310">
    <property type="term" value="P:DNA recombination"/>
    <property type="evidence" value="ECO:0007669"/>
    <property type="project" value="InterPro"/>
</dbReference>
<evidence type="ECO:0000256" key="3">
    <source>
        <dbReference type="ARBA" id="ARBA00022763"/>
    </source>
</evidence>
<keyword evidence="3" id="KW-0227">DNA damage</keyword>
<dbReference type="GO" id="GO:0008854">
    <property type="term" value="F:exodeoxyribonuclease V activity"/>
    <property type="evidence" value="ECO:0007669"/>
    <property type="project" value="InterPro"/>
</dbReference>
<dbReference type="AlphaFoldDB" id="A0A521AZT2"/>
<evidence type="ECO:0000256" key="10">
    <source>
        <dbReference type="ARBA" id="ARBA00023235"/>
    </source>
</evidence>
<keyword evidence="1" id="KW-0540">Nuclease</keyword>
<keyword evidence="6" id="KW-0269">Exonuclease</keyword>
<dbReference type="Gene3D" id="3.40.50.300">
    <property type="entry name" value="P-loop containing nucleotide triphosphate hydrolases"/>
    <property type="match status" value="3"/>
</dbReference>
<dbReference type="InterPro" id="IPR027785">
    <property type="entry name" value="UvrD-like_helicase_C"/>
</dbReference>
<dbReference type="Pfam" id="PF13245">
    <property type="entry name" value="AAA_19"/>
    <property type="match status" value="1"/>
</dbReference>
<dbReference type="InterPro" id="IPR006344">
    <property type="entry name" value="RecD"/>
</dbReference>
<keyword evidence="10" id="KW-0413">Isomerase</keyword>
<dbReference type="GO" id="GO:0003677">
    <property type="term" value="F:DNA binding"/>
    <property type="evidence" value="ECO:0007669"/>
    <property type="project" value="UniProtKB-KW"/>
</dbReference>
<reference evidence="12 13" key="1">
    <citation type="submission" date="2017-05" db="EMBL/GenBank/DDBJ databases">
        <authorList>
            <person name="Varghese N."/>
            <person name="Submissions S."/>
        </authorList>
    </citation>
    <scope>NUCLEOTIDE SEQUENCE [LARGE SCALE GENOMIC DNA]</scope>
    <source>
        <strain evidence="12 13">DSM 21194</strain>
    </source>
</reference>
<dbReference type="GO" id="GO:0006302">
    <property type="term" value="P:double-strand break repair"/>
    <property type="evidence" value="ECO:0007669"/>
    <property type="project" value="InterPro"/>
</dbReference>
<sequence>MNKLEVLLENEIIRPIDLELCRFLCTQHPEIPGGVLLAACLTSYLYRRGDVCLLVGQYAEQQVFDDSDDGVSLKAPSQQEWVQQLRSCPAVGTPGDYKPLILDQVHRLYLHKLWHYEHTLGKELIRKSKQQVELTDHARLRDGLQTLFGPAGSGVDWQRVAAATAVKNKLSIISGGPGTGKTTTVVRILALILEEADQKGQSPDVVLAAPTGKAAARLKESIAASLDTLDLPGHILSAIPSEAYTLHQLLGAQRYSSRFRHNAENPLPFDLVVIDEASMVDQALMSKVMEALLEHSRLILLGDKDQLASVEAGSVLGDICNVNQNRYSAEKINWLKKMSLSVPETFLAEKPKALTDNITLLTKSYRFDEKSGVAHLSRQVNSGDASEAIALLKSKEFNDIKWHESDSLADLEQVLEQRLPDYFRSIVEAGSPAKALEAFNRFRIFSAHRRGPWGIRHLNQLIEKLLQRREMIPKYADWYPGRPVIINVNDYQIELFNGDTGVCLPNEEGVLNVYFNNDNRVRAVSPRRLPDHETAYALTVHKSQGSEFDEVLLTLPAKPSRVVSRELIYTAITRARTSVGIFAAPEVLRQGIEKKIERTSGLSDQLWS</sequence>
<gene>
    <name evidence="12" type="ORF">SAMN06265218_10234</name>
</gene>
<dbReference type="Pfam" id="PF13538">
    <property type="entry name" value="UvrD_C_2"/>
    <property type="match status" value="1"/>
</dbReference>
<dbReference type="SMART" id="SM00382">
    <property type="entry name" value="AAA"/>
    <property type="match status" value="1"/>
</dbReference>
<evidence type="ECO:0000313" key="13">
    <source>
        <dbReference type="Proteomes" id="UP000317593"/>
    </source>
</evidence>
<dbReference type="InterPro" id="IPR049550">
    <property type="entry name" value="RecD_N"/>
</dbReference>
<keyword evidence="9" id="KW-0234">DNA repair</keyword>
<dbReference type="InterPro" id="IPR027417">
    <property type="entry name" value="P-loop_NTPase"/>
</dbReference>